<feature type="chain" id="PRO_5046879914" evidence="7">
    <location>
        <begin position="23"/>
        <end position="360"/>
    </location>
</feature>
<keyword evidence="3" id="KW-0677">Repeat</keyword>
<dbReference type="SUPFAM" id="SSF49373">
    <property type="entry name" value="Invasin/intimin cell-adhesion fragments"/>
    <property type="match status" value="1"/>
</dbReference>
<dbReference type="Pfam" id="PF00877">
    <property type="entry name" value="NLPC_P60"/>
    <property type="match status" value="1"/>
</dbReference>
<dbReference type="Pfam" id="PF02368">
    <property type="entry name" value="Big_2"/>
    <property type="match status" value="1"/>
</dbReference>
<dbReference type="EMBL" id="CP102290">
    <property type="protein sequence ID" value="UWP58734.1"/>
    <property type="molecule type" value="Genomic_DNA"/>
</dbReference>
<evidence type="ECO:0000256" key="3">
    <source>
        <dbReference type="ARBA" id="ARBA00022737"/>
    </source>
</evidence>
<dbReference type="Gene3D" id="3.90.1720.10">
    <property type="entry name" value="endopeptidase domain like (from Nostoc punctiforme)"/>
    <property type="match status" value="1"/>
</dbReference>
<evidence type="ECO:0000259" key="8">
    <source>
        <dbReference type="PROSITE" id="PS51935"/>
    </source>
</evidence>
<dbReference type="Proteomes" id="UP001060164">
    <property type="component" value="Chromosome"/>
</dbReference>
<dbReference type="InterPro" id="IPR018337">
    <property type="entry name" value="Cell_wall/Cho-bd_repeat"/>
</dbReference>
<dbReference type="InterPro" id="IPR003343">
    <property type="entry name" value="Big_2"/>
</dbReference>
<dbReference type="PROSITE" id="PS51170">
    <property type="entry name" value="CW"/>
    <property type="match status" value="1"/>
</dbReference>
<evidence type="ECO:0000256" key="7">
    <source>
        <dbReference type="SAM" id="SignalP"/>
    </source>
</evidence>
<dbReference type="SMART" id="SM00635">
    <property type="entry name" value="BID_2"/>
    <property type="match status" value="1"/>
</dbReference>
<dbReference type="SUPFAM" id="SSF54001">
    <property type="entry name" value="Cysteine proteinases"/>
    <property type="match status" value="1"/>
</dbReference>
<evidence type="ECO:0000313" key="9">
    <source>
        <dbReference type="EMBL" id="UWP58734.1"/>
    </source>
</evidence>
<evidence type="ECO:0000256" key="6">
    <source>
        <dbReference type="PROSITE-ProRule" id="PRU00591"/>
    </source>
</evidence>
<comment type="similarity">
    <text evidence="1">Belongs to the peptidase C40 family.</text>
</comment>
<keyword evidence="7" id="KW-0732">Signal</keyword>
<feature type="domain" description="NlpC/P60" evidence="8">
    <location>
        <begin position="212"/>
        <end position="341"/>
    </location>
</feature>
<dbReference type="PROSITE" id="PS51935">
    <property type="entry name" value="NLPC_P60"/>
    <property type="match status" value="1"/>
</dbReference>
<dbReference type="InterPro" id="IPR008964">
    <property type="entry name" value="Invasin/intimin_cell_adhesion"/>
</dbReference>
<keyword evidence="2" id="KW-0645">Protease</keyword>
<dbReference type="InterPro" id="IPR038765">
    <property type="entry name" value="Papain-like_cys_pep_sf"/>
</dbReference>
<dbReference type="Pfam" id="PF19127">
    <property type="entry name" value="Choline_bind_3"/>
    <property type="match status" value="1"/>
</dbReference>
<keyword evidence="10" id="KW-1185">Reference proteome</keyword>
<evidence type="ECO:0000256" key="2">
    <source>
        <dbReference type="ARBA" id="ARBA00022670"/>
    </source>
</evidence>
<dbReference type="RefSeq" id="WP_028530312.1">
    <property type="nucleotide sequence ID" value="NZ_CABLBR010000058.1"/>
</dbReference>
<proteinExistence type="inferred from homology"/>
<dbReference type="Gene3D" id="2.60.40.1080">
    <property type="match status" value="1"/>
</dbReference>
<name>A0ABY5VDP3_9FIRM</name>
<reference evidence="9" key="1">
    <citation type="journal article" date="2022" name="Cell">
        <title>Design, construction, and in vivo augmentation of a complex gut microbiome.</title>
        <authorList>
            <person name="Cheng A.G."/>
            <person name="Ho P.Y."/>
            <person name="Aranda-Diaz A."/>
            <person name="Jain S."/>
            <person name="Yu F.B."/>
            <person name="Meng X."/>
            <person name="Wang M."/>
            <person name="Iakiviak M."/>
            <person name="Nagashima K."/>
            <person name="Zhao A."/>
            <person name="Murugkar P."/>
            <person name="Patil A."/>
            <person name="Atabakhsh K."/>
            <person name="Weakley A."/>
            <person name="Yan J."/>
            <person name="Brumbaugh A.R."/>
            <person name="Higginbottom S."/>
            <person name="Dimas A."/>
            <person name="Shiver A.L."/>
            <person name="Deutschbauer A."/>
            <person name="Neff N."/>
            <person name="Sonnenburg J.L."/>
            <person name="Huang K.C."/>
            <person name="Fischbach M.A."/>
        </authorList>
    </citation>
    <scope>NUCLEOTIDE SEQUENCE</scope>
    <source>
        <strain evidence="9">DSM 19829</strain>
    </source>
</reference>
<evidence type="ECO:0000256" key="1">
    <source>
        <dbReference type="ARBA" id="ARBA00007074"/>
    </source>
</evidence>
<protein>
    <submittedName>
        <fullName evidence="9">NlpC/P60 family protein</fullName>
    </submittedName>
</protein>
<dbReference type="Gene3D" id="2.10.270.10">
    <property type="entry name" value="Cholin Binding"/>
    <property type="match status" value="1"/>
</dbReference>
<dbReference type="SUPFAM" id="SSF69360">
    <property type="entry name" value="Cell wall binding repeat"/>
    <property type="match status" value="1"/>
</dbReference>
<organism evidence="9 10">
    <name type="scientific">Ruminococcus gauvreauii</name>
    <dbReference type="NCBI Taxonomy" id="438033"/>
    <lineage>
        <taxon>Bacteria</taxon>
        <taxon>Bacillati</taxon>
        <taxon>Bacillota</taxon>
        <taxon>Clostridia</taxon>
        <taxon>Eubacteriales</taxon>
        <taxon>Oscillospiraceae</taxon>
        <taxon>Ruminococcus</taxon>
    </lineage>
</organism>
<dbReference type="InterPro" id="IPR051202">
    <property type="entry name" value="Peptidase_C40"/>
</dbReference>
<feature type="signal peptide" evidence="7">
    <location>
        <begin position="1"/>
        <end position="22"/>
    </location>
</feature>
<sequence length="360" mass="39406">MGKRARTVMLTLMLSFTAAVTAWIPVQGAGWQQNDAGWWYQNENSTWPENEWREVEDKWYYFNGEGYRVSGWQQIDGGWYYFGKDNDGSMKTNTWVDEYYVGSDGRMLAATWAGNAWVDKTGKKDVSVKSSKKNPINSISLSKTELVLLKDSTANLYVTCSPADTTDSKLIGWKSSDPAVATVSKGKVTAHAEGTAVITARVGQKVERCSVTVYDEPVCQSALSLLGGQYIWGGNGPEDGGVDCSGLLMYAYTQNGYDFGADLSADKFASYGQEISREELRPGDAICCVYGNGKYQHILLYLGNDMVVASECGGPAVCTAKLECNQHETGTACNCGVVKRPLNESDLLDAKFVRMSSYAS</sequence>
<accession>A0ABY5VDP3</accession>
<evidence type="ECO:0000313" key="10">
    <source>
        <dbReference type="Proteomes" id="UP001060164"/>
    </source>
</evidence>
<dbReference type="PANTHER" id="PTHR47053:SF1">
    <property type="entry name" value="MUREIN DD-ENDOPEPTIDASE MEPH-RELATED"/>
    <property type="match status" value="1"/>
</dbReference>
<keyword evidence="5" id="KW-0788">Thiol protease</keyword>
<dbReference type="PANTHER" id="PTHR47053">
    <property type="entry name" value="MUREIN DD-ENDOPEPTIDASE MEPH-RELATED"/>
    <property type="match status" value="1"/>
</dbReference>
<evidence type="ECO:0000256" key="5">
    <source>
        <dbReference type="ARBA" id="ARBA00022807"/>
    </source>
</evidence>
<gene>
    <name evidence="9" type="ORF">NQ502_15335</name>
</gene>
<feature type="repeat" description="Cell wall-binding" evidence="6">
    <location>
        <begin position="69"/>
        <end position="88"/>
    </location>
</feature>
<keyword evidence="4" id="KW-0378">Hydrolase</keyword>
<dbReference type="InterPro" id="IPR000064">
    <property type="entry name" value="NLP_P60_dom"/>
</dbReference>
<evidence type="ECO:0000256" key="4">
    <source>
        <dbReference type="ARBA" id="ARBA00022801"/>
    </source>
</evidence>